<dbReference type="RefSeq" id="WP_222874314.1">
    <property type="nucleotide sequence ID" value="NZ_CP039704.1"/>
</dbReference>
<sequence>MDDVSRPPQHHSDVDAPPPCPAAYRYTLFLEEYQVQARIGVHAAEKRARQPLSVSVELEVAALSEADSIEAVVNYEAIVAHIEALVADRHFNLQESFCRDLIERCRAMANVFAVSVTTRKTAVYPNARAVGCTMRWRTG</sequence>
<evidence type="ECO:0000259" key="1">
    <source>
        <dbReference type="SMART" id="SM00905"/>
    </source>
</evidence>
<feature type="domain" description="Dihydroneopterin aldolase/epimerase" evidence="1">
    <location>
        <begin position="28"/>
        <end position="136"/>
    </location>
</feature>
<evidence type="ECO:0000313" key="2">
    <source>
        <dbReference type="EMBL" id="QCI79468.1"/>
    </source>
</evidence>
<accession>A0A4D7C7X8</accession>
<name>A0A4D7C7X8_9SPHN</name>
<dbReference type="Gene3D" id="3.30.1130.10">
    <property type="match status" value="1"/>
</dbReference>
<dbReference type="AlphaFoldDB" id="A0A4D7C7X8"/>
<dbReference type="InterPro" id="IPR006157">
    <property type="entry name" value="FolB_dom"/>
</dbReference>
<dbReference type="SMART" id="SM00905">
    <property type="entry name" value="FolB"/>
    <property type="match status" value="1"/>
</dbReference>
<dbReference type="Pfam" id="PF02152">
    <property type="entry name" value="FolB"/>
    <property type="match status" value="1"/>
</dbReference>
<gene>
    <name evidence="2" type="ORF">E6W36_07685</name>
</gene>
<dbReference type="EMBL" id="CP039704">
    <property type="protein sequence ID" value="QCI79468.1"/>
    <property type="molecule type" value="Genomic_DNA"/>
</dbReference>
<dbReference type="GO" id="GO:0004150">
    <property type="term" value="F:dihydroneopterin aldolase activity"/>
    <property type="evidence" value="ECO:0007669"/>
    <property type="project" value="InterPro"/>
</dbReference>
<reference evidence="3" key="1">
    <citation type="submission" date="2019-04" db="EMBL/GenBank/DDBJ databases">
        <title>Complete genome sequence of Sphingomonas sp. W1-2-3.</title>
        <authorList>
            <person name="Im W.T."/>
        </authorList>
    </citation>
    <scope>NUCLEOTIDE SEQUENCE [LARGE SCALE GENOMIC DNA]</scope>
    <source>
        <strain evidence="3">W1-2-3</strain>
    </source>
</reference>
<dbReference type="SUPFAM" id="SSF55620">
    <property type="entry name" value="Tetrahydrobiopterin biosynthesis enzymes-like"/>
    <property type="match status" value="1"/>
</dbReference>
<dbReference type="InterPro" id="IPR043133">
    <property type="entry name" value="GTP-CH-I_C/QueF"/>
</dbReference>
<evidence type="ECO:0000313" key="3">
    <source>
        <dbReference type="Proteomes" id="UP000298714"/>
    </source>
</evidence>
<dbReference type="GO" id="GO:0006760">
    <property type="term" value="P:folic acid-containing compound metabolic process"/>
    <property type="evidence" value="ECO:0007669"/>
    <property type="project" value="InterPro"/>
</dbReference>
<organism evidence="2 3">
    <name type="scientific">Hankyongella ginsenosidimutans</name>
    <dbReference type="NCBI Taxonomy" id="1763828"/>
    <lineage>
        <taxon>Bacteria</taxon>
        <taxon>Pseudomonadati</taxon>
        <taxon>Pseudomonadota</taxon>
        <taxon>Alphaproteobacteria</taxon>
        <taxon>Sphingomonadales</taxon>
        <taxon>Sphingomonadaceae</taxon>
        <taxon>Hankyongella</taxon>
    </lineage>
</organism>
<protein>
    <submittedName>
        <fullName evidence="2">Dihydroneopterin aldolase</fullName>
    </submittedName>
</protein>
<proteinExistence type="predicted"/>
<dbReference type="KEGG" id="hgn:E6W36_07685"/>
<keyword evidence="3" id="KW-1185">Reference proteome</keyword>
<dbReference type="Proteomes" id="UP000298714">
    <property type="component" value="Chromosome"/>
</dbReference>